<dbReference type="Proteomes" id="UP000183952">
    <property type="component" value="Unassembled WGS sequence"/>
</dbReference>
<dbReference type="PANTHER" id="PTHR34982:SF1">
    <property type="entry name" value="FLAGELLAR ASSEMBLY PROTEIN FLIH"/>
    <property type="match status" value="1"/>
</dbReference>
<organism evidence="3 4">
    <name type="scientific">Hathewaya proteolytica DSM 3090</name>
    <dbReference type="NCBI Taxonomy" id="1121331"/>
    <lineage>
        <taxon>Bacteria</taxon>
        <taxon>Bacillati</taxon>
        <taxon>Bacillota</taxon>
        <taxon>Clostridia</taxon>
        <taxon>Eubacteriales</taxon>
        <taxon>Clostridiaceae</taxon>
        <taxon>Hathewaya</taxon>
    </lineage>
</organism>
<evidence type="ECO:0000256" key="1">
    <source>
        <dbReference type="ARBA" id="ARBA00022448"/>
    </source>
</evidence>
<dbReference type="RefSeq" id="WP_072902363.1">
    <property type="nucleotide sequence ID" value="NZ_FRAD01000005.1"/>
</dbReference>
<dbReference type="EMBL" id="FRAD01000005">
    <property type="protein sequence ID" value="SHJ68213.1"/>
    <property type="molecule type" value="Genomic_DNA"/>
</dbReference>
<dbReference type="GO" id="GO:0005829">
    <property type="term" value="C:cytosol"/>
    <property type="evidence" value="ECO:0007669"/>
    <property type="project" value="TreeGrafter"/>
</dbReference>
<proteinExistence type="predicted"/>
<sequence length="253" mass="29785">MQSSSNVIKNGHVELQGNVEIETQYVYSCKENREHCHEDEKYHDEAKQSEDATQEMYKTLGENMIKNARQKAQEIISEANNKAKVIKENSYDEGYKLGYDEGYGKAYQDAIDKAQEEKERIIGEGEKILNYCRDEHEKYFRQHEKNIIQCIIDMAKQVIHTEIRNTGVISEMIKEELEKISQSKTVIIKANSSYEEEIKNNIERWKLEYVLDNVFFIPMDDMQMDKVIIEKDYGKIKIDVNYAMEKIKDELLK</sequence>
<dbReference type="AlphaFoldDB" id="A0A1M6LAM4"/>
<keyword evidence="1" id="KW-0813">Transport</keyword>
<protein>
    <submittedName>
        <fullName evidence="3">Flagellar assembly protein FliH</fullName>
    </submittedName>
</protein>
<evidence type="ECO:0000313" key="3">
    <source>
        <dbReference type="EMBL" id="SHJ68213.1"/>
    </source>
</evidence>
<keyword evidence="3" id="KW-0969">Cilium</keyword>
<dbReference type="STRING" id="1121331.SAMN02745248_00687"/>
<keyword evidence="2" id="KW-0653">Protein transport</keyword>
<keyword evidence="4" id="KW-1185">Reference proteome</keyword>
<accession>A0A1M6LAM4</accession>
<evidence type="ECO:0000313" key="4">
    <source>
        <dbReference type="Proteomes" id="UP000183952"/>
    </source>
</evidence>
<dbReference type="OrthoDB" id="2375163at2"/>
<dbReference type="PANTHER" id="PTHR34982">
    <property type="entry name" value="YOP PROTEINS TRANSLOCATION PROTEIN L"/>
    <property type="match status" value="1"/>
</dbReference>
<reference evidence="3 4" key="1">
    <citation type="submission" date="2016-11" db="EMBL/GenBank/DDBJ databases">
        <authorList>
            <person name="Jaros S."/>
            <person name="Januszkiewicz K."/>
            <person name="Wedrychowicz H."/>
        </authorList>
    </citation>
    <scope>NUCLEOTIDE SEQUENCE [LARGE SCALE GENOMIC DNA]</scope>
    <source>
        <strain evidence="3 4">DSM 3090</strain>
    </source>
</reference>
<dbReference type="GO" id="GO:0015031">
    <property type="term" value="P:protein transport"/>
    <property type="evidence" value="ECO:0007669"/>
    <property type="project" value="UniProtKB-KW"/>
</dbReference>
<dbReference type="InterPro" id="IPR051472">
    <property type="entry name" value="T3SS_Stator/FliH"/>
</dbReference>
<keyword evidence="3" id="KW-0966">Cell projection</keyword>
<dbReference type="GO" id="GO:0044781">
    <property type="term" value="P:bacterial-type flagellum organization"/>
    <property type="evidence" value="ECO:0007669"/>
    <property type="project" value="UniProtKB-KW"/>
</dbReference>
<name>A0A1M6LAM4_9CLOT</name>
<gene>
    <name evidence="3" type="ORF">SAMN02745248_00687</name>
</gene>
<keyword evidence="3" id="KW-0282">Flagellum</keyword>
<evidence type="ECO:0000256" key="2">
    <source>
        <dbReference type="ARBA" id="ARBA00022927"/>
    </source>
</evidence>